<accession>A0A1I7X1E4</accession>
<sequence length="333" mass="39455">MLNINIRLRKIIYGNELLLEIFRCIIKGVVIRQIRINSFWYLFVFYRRAKTCKNRHKDIISSLKKKNCNKKFRQLEEEVSAHIISTPNFLLCKRNKISPNILLNFIISSTLCIILGRGVAENSLVRMRSQKRIQGHFYVYIYIIYCKESFLISIDFLWLVQIASARTLRTKVVDGCPIKTKPLKMSWEYGQARFLCGNLIRYIEQFVLHHKNASSNNKNVTVVKEIWQDLNSQFSCFYLSKKIFRLIKDINYFEKNITIYAIVHRALFITLHRTLQSDSVVLEKLTIFSFILFYNFPHLQIFLLVKLIDGRSLPINNTRNFIKTIFKIHKIAK</sequence>
<keyword evidence="1" id="KW-0472">Membrane</keyword>
<keyword evidence="2" id="KW-1185">Reference proteome</keyword>
<protein>
    <submittedName>
        <fullName evidence="3">Uncharacterized protein</fullName>
    </submittedName>
</protein>
<organism evidence="2 3">
    <name type="scientific">Heterorhabditis bacteriophora</name>
    <name type="common">Entomopathogenic nematode worm</name>
    <dbReference type="NCBI Taxonomy" id="37862"/>
    <lineage>
        <taxon>Eukaryota</taxon>
        <taxon>Metazoa</taxon>
        <taxon>Ecdysozoa</taxon>
        <taxon>Nematoda</taxon>
        <taxon>Chromadorea</taxon>
        <taxon>Rhabditida</taxon>
        <taxon>Rhabditina</taxon>
        <taxon>Rhabditomorpha</taxon>
        <taxon>Strongyloidea</taxon>
        <taxon>Heterorhabditidae</taxon>
        <taxon>Heterorhabditis</taxon>
    </lineage>
</organism>
<proteinExistence type="predicted"/>
<evidence type="ECO:0000313" key="2">
    <source>
        <dbReference type="Proteomes" id="UP000095283"/>
    </source>
</evidence>
<dbReference type="Proteomes" id="UP000095283">
    <property type="component" value="Unplaced"/>
</dbReference>
<keyword evidence="1" id="KW-1133">Transmembrane helix</keyword>
<dbReference type="WBParaSite" id="Hba_11273">
    <property type="protein sequence ID" value="Hba_11273"/>
    <property type="gene ID" value="Hba_11273"/>
</dbReference>
<reference evidence="3" key="1">
    <citation type="submission" date="2016-11" db="UniProtKB">
        <authorList>
            <consortium name="WormBaseParasite"/>
        </authorList>
    </citation>
    <scope>IDENTIFICATION</scope>
</reference>
<name>A0A1I7X1E4_HETBA</name>
<feature type="transmembrane region" description="Helical" evidence="1">
    <location>
        <begin position="139"/>
        <end position="160"/>
    </location>
</feature>
<evidence type="ECO:0000313" key="3">
    <source>
        <dbReference type="WBParaSite" id="Hba_11273"/>
    </source>
</evidence>
<dbReference type="AlphaFoldDB" id="A0A1I7X1E4"/>
<evidence type="ECO:0000256" key="1">
    <source>
        <dbReference type="SAM" id="Phobius"/>
    </source>
</evidence>
<keyword evidence="1" id="KW-0812">Transmembrane</keyword>
<feature type="transmembrane region" description="Helical" evidence="1">
    <location>
        <begin position="101"/>
        <end position="119"/>
    </location>
</feature>